<keyword evidence="2" id="KW-0812">Transmembrane</keyword>
<sequence>MKEVFLDLYLGPSISFVFLFWNVGLCTSLKASCPPGWYTSKTSQSCIKLFLSRKSWDDARKACQAQGADLLTNYNREKEKLIYEERYTLLGEACWIGLNDRNHEGSFTWLDDRQKIINLPWYRGEPTGNQEDCVIVKNTRILYIFLFDERCSKTNFFICEFSLENACDKFSGSCISGISGCGEVYQGQRCDAQLCPPGWRPSLTSRSCVKVFLALKQWDSARRYCQYQRADLLINYNQENEKLIYEEKDTLLDIDCWIGLNDRKQEGDFNWLDNRQKITNVPWADGEPDNHRDREDCAALRNQRNSGVVLFDHRCFLEKKFICELTPVCPKNTYGVKCSKRCSENCGGPENACDNFTGFCTSGCDKGYQGERCEAECTNNKFGANCLENCNQNCGGPNNACDIRNGMCTDGCDDGYQGEKCEAQCEHKTFGVNCSETCSENCGGPSNTCNNVYGYCVSGCVDGYKGERCEDPCEDNTFGADCSETCSKTCAGPNNTCDKVNGSCVFGCDDGYQGERCEIFLDPKLEKKFFYSWIAIISSSIFVLVVLTCSMMCVAIQNSYQKTRSKSSLDHEETMFRGSYPHGSSLVNETAGSLSHEEHSNFNVRFESHEKDSNVPARSVLIRKHSNLSAASRSVEEFYDTEAETFDDSFPVV</sequence>
<feature type="domain" description="C-type lectin" evidence="3">
    <location>
        <begin position="204"/>
        <end position="324"/>
    </location>
</feature>
<keyword evidence="2" id="KW-0472">Membrane</keyword>
<proteinExistence type="predicted"/>
<dbReference type="InterPro" id="IPR018378">
    <property type="entry name" value="C-type_lectin_CS"/>
</dbReference>
<dbReference type="Gene3D" id="2.170.300.10">
    <property type="entry name" value="Tie2 ligand-binding domain superfamily"/>
    <property type="match status" value="1"/>
</dbReference>
<accession>A0AAE0Y853</accession>
<evidence type="ECO:0000256" key="2">
    <source>
        <dbReference type="SAM" id="Phobius"/>
    </source>
</evidence>
<reference evidence="4" key="1">
    <citation type="journal article" date="2023" name="G3 (Bethesda)">
        <title>A reference genome for the long-term kleptoplast-retaining sea slug Elysia crispata morphotype clarki.</title>
        <authorList>
            <person name="Eastman K.E."/>
            <person name="Pendleton A.L."/>
            <person name="Shaikh M.A."/>
            <person name="Suttiyut T."/>
            <person name="Ogas R."/>
            <person name="Tomko P."/>
            <person name="Gavelis G."/>
            <person name="Widhalm J.R."/>
            <person name="Wisecaver J.H."/>
        </authorList>
    </citation>
    <scope>NUCLEOTIDE SEQUENCE</scope>
    <source>
        <strain evidence="4">ECLA1</strain>
    </source>
</reference>
<dbReference type="InterPro" id="IPR050111">
    <property type="entry name" value="C-type_lectin/snaclec_domain"/>
</dbReference>
<feature type="transmembrane region" description="Helical" evidence="2">
    <location>
        <begin position="530"/>
        <end position="556"/>
    </location>
</feature>
<evidence type="ECO:0000256" key="1">
    <source>
        <dbReference type="ARBA" id="ARBA00023157"/>
    </source>
</evidence>
<keyword evidence="1" id="KW-1015">Disulfide bond</keyword>
<dbReference type="InterPro" id="IPR001304">
    <property type="entry name" value="C-type_lectin-like"/>
</dbReference>
<dbReference type="EMBL" id="JAWDGP010006795">
    <property type="protein sequence ID" value="KAK3735354.1"/>
    <property type="molecule type" value="Genomic_DNA"/>
</dbReference>
<name>A0AAE0Y853_9GAST</name>
<comment type="caution">
    <text evidence="4">The sequence shown here is derived from an EMBL/GenBank/DDBJ whole genome shotgun (WGS) entry which is preliminary data.</text>
</comment>
<dbReference type="PROSITE" id="PS00615">
    <property type="entry name" value="C_TYPE_LECTIN_1"/>
    <property type="match status" value="1"/>
</dbReference>
<dbReference type="InterPro" id="IPR016187">
    <property type="entry name" value="CTDL_fold"/>
</dbReference>
<evidence type="ECO:0000313" key="5">
    <source>
        <dbReference type="Proteomes" id="UP001283361"/>
    </source>
</evidence>
<dbReference type="Pfam" id="PF00059">
    <property type="entry name" value="Lectin_C"/>
    <property type="match status" value="2"/>
</dbReference>
<organism evidence="4 5">
    <name type="scientific">Elysia crispata</name>
    <name type="common">lettuce slug</name>
    <dbReference type="NCBI Taxonomy" id="231223"/>
    <lineage>
        <taxon>Eukaryota</taxon>
        <taxon>Metazoa</taxon>
        <taxon>Spiralia</taxon>
        <taxon>Lophotrochozoa</taxon>
        <taxon>Mollusca</taxon>
        <taxon>Gastropoda</taxon>
        <taxon>Heterobranchia</taxon>
        <taxon>Euthyneura</taxon>
        <taxon>Panpulmonata</taxon>
        <taxon>Sacoglossa</taxon>
        <taxon>Placobranchoidea</taxon>
        <taxon>Plakobranchidae</taxon>
        <taxon>Elysia</taxon>
    </lineage>
</organism>
<dbReference type="Proteomes" id="UP001283361">
    <property type="component" value="Unassembled WGS sequence"/>
</dbReference>
<evidence type="ECO:0000259" key="3">
    <source>
        <dbReference type="PROSITE" id="PS50041"/>
    </source>
</evidence>
<keyword evidence="2" id="KW-1133">Transmembrane helix</keyword>
<protein>
    <recommendedName>
        <fullName evidence="3">C-type lectin domain-containing protein</fullName>
    </recommendedName>
</protein>
<dbReference type="AlphaFoldDB" id="A0AAE0Y853"/>
<keyword evidence="5" id="KW-1185">Reference proteome</keyword>
<dbReference type="PANTHER" id="PTHR22803">
    <property type="entry name" value="MANNOSE, PHOSPHOLIPASE, LECTIN RECEPTOR RELATED"/>
    <property type="match status" value="1"/>
</dbReference>
<dbReference type="SUPFAM" id="SSF56436">
    <property type="entry name" value="C-type lectin-like"/>
    <property type="match status" value="2"/>
</dbReference>
<dbReference type="InterPro" id="IPR016186">
    <property type="entry name" value="C-type_lectin-like/link_sf"/>
</dbReference>
<evidence type="ECO:0000313" key="4">
    <source>
        <dbReference type="EMBL" id="KAK3735354.1"/>
    </source>
</evidence>
<dbReference type="SMART" id="SM00034">
    <property type="entry name" value="CLECT"/>
    <property type="match status" value="2"/>
</dbReference>
<dbReference type="Gene3D" id="3.10.100.10">
    <property type="entry name" value="Mannose-Binding Protein A, subunit A"/>
    <property type="match status" value="2"/>
</dbReference>
<dbReference type="PROSITE" id="PS50041">
    <property type="entry name" value="C_TYPE_LECTIN_2"/>
    <property type="match status" value="2"/>
</dbReference>
<gene>
    <name evidence="4" type="ORF">RRG08_047636</name>
</gene>
<feature type="domain" description="C-type lectin" evidence="3">
    <location>
        <begin position="42"/>
        <end position="160"/>
    </location>
</feature>
<dbReference type="CDD" id="cd00037">
    <property type="entry name" value="CLECT"/>
    <property type="match status" value="1"/>
</dbReference>